<keyword evidence="2" id="KW-1003">Cell membrane</keyword>
<dbReference type="AlphaFoldDB" id="A0A395X5C7"/>
<organism evidence="7 9">
    <name type="scientific">Blautia obeum</name>
    <dbReference type="NCBI Taxonomy" id="40520"/>
    <lineage>
        <taxon>Bacteria</taxon>
        <taxon>Bacillati</taxon>
        <taxon>Bacillota</taxon>
        <taxon>Clostridia</taxon>
        <taxon>Lachnospirales</taxon>
        <taxon>Lachnospiraceae</taxon>
        <taxon>Blautia</taxon>
    </lineage>
</organism>
<dbReference type="InterPro" id="IPR001851">
    <property type="entry name" value="ABC_transp_permease"/>
</dbReference>
<keyword evidence="4 6" id="KW-1133">Transmembrane helix</keyword>
<feature type="transmembrane region" description="Helical" evidence="6">
    <location>
        <begin position="12"/>
        <end position="31"/>
    </location>
</feature>
<dbReference type="RefSeq" id="WP_117628713.1">
    <property type="nucleotide sequence ID" value="NZ_CABHNB010000050.1"/>
</dbReference>
<evidence type="ECO:0000256" key="5">
    <source>
        <dbReference type="ARBA" id="ARBA00023136"/>
    </source>
</evidence>
<evidence type="ECO:0000313" key="8">
    <source>
        <dbReference type="EMBL" id="VUX23429.1"/>
    </source>
</evidence>
<feature type="transmembrane region" description="Helical" evidence="6">
    <location>
        <begin position="290"/>
        <end position="306"/>
    </location>
</feature>
<feature type="transmembrane region" description="Helical" evidence="6">
    <location>
        <begin position="43"/>
        <end position="61"/>
    </location>
</feature>
<accession>A0A395X5C7</accession>
<dbReference type="Proteomes" id="UP000409147">
    <property type="component" value="Unassembled WGS sequence"/>
</dbReference>
<sequence length="315" mass="33512">MTQKKDIGKILRQFGLVFVALFIIAFMSIKSDVFLTSQNIINILRQISINGILAVGMTFVILTGGIDLSVGSVVAITGVIVGSLLQSGTNWFLASLAALVISAICGVFNGWLISYVGFQPFIATLSTMTIGRGFAQVYSNGKPYTISDLSFKVIGQGYFLGIPVPIILLVIFCIIGLVILTMTTFGRYVFAIGGNMNAAKLSGVRTQRVQLMVYVMSSICAWMVGLILAARISSGQPTAGESYEMDAIAATAIGGTSMSGGIGSLSGTIIGFVILGLLQNSMNLMNINSFWQQIVKGLLIIIAVFLDMRTKGKKA</sequence>
<protein>
    <submittedName>
        <fullName evidence="7">ABC transporter permease</fullName>
    </submittedName>
    <submittedName>
        <fullName evidence="8">Ribose transport system permease protein RbsC</fullName>
    </submittedName>
</protein>
<keyword evidence="10" id="KW-1185">Reference proteome</keyword>
<proteinExistence type="predicted"/>
<evidence type="ECO:0000256" key="4">
    <source>
        <dbReference type="ARBA" id="ARBA00022989"/>
    </source>
</evidence>
<feature type="transmembrane region" description="Helical" evidence="6">
    <location>
        <begin position="158"/>
        <end position="190"/>
    </location>
</feature>
<reference evidence="8 10" key="2">
    <citation type="submission" date="2019-07" db="EMBL/GenBank/DDBJ databases">
        <authorList>
            <person name="Hibberd C M."/>
            <person name="Gehrig L. J."/>
            <person name="Chang H.-W."/>
            <person name="Venkatesh S."/>
        </authorList>
    </citation>
    <scope>NUCLEOTIDE SEQUENCE [LARGE SCALE GENOMIC DNA]</scope>
    <source>
        <strain evidence="8">Ruminococcus_obeum_SSTS_Bg7063</strain>
    </source>
</reference>
<evidence type="ECO:0000256" key="1">
    <source>
        <dbReference type="ARBA" id="ARBA00004651"/>
    </source>
</evidence>
<evidence type="ECO:0000313" key="10">
    <source>
        <dbReference type="Proteomes" id="UP000409147"/>
    </source>
</evidence>
<feature type="transmembrane region" description="Helical" evidence="6">
    <location>
        <begin position="68"/>
        <end position="85"/>
    </location>
</feature>
<keyword evidence="5 6" id="KW-0472">Membrane</keyword>
<dbReference type="CDD" id="cd06579">
    <property type="entry name" value="TM_PBP1_transp_AraH_like"/>
    <property type="match status" value="1"/>
</dbReference>
<dbReference type="EMBL" id="CABHNB010000050">
    <property type="protein sequence ID" value="VUX23429.1"/>
    <property type="molecule type" value="Genomic_DNA"/>
</dbReference>
<dbReference type="EMBL" id="QRZI01000020">
    <property type="protein sequence ID" value="RGV60315.1"/>
    <property type="molecule type" value="Genomic_DNA"/>
</dbReference>
<reference evidence="7 9" key="1">
    <citation type="submission" date="2018-08" db="EMBL/GenBank/DDBJ databases">
        <title>A genome reference for cultivated species of the human gut microbiota.</title>
        <authorList>
            <person name="Zou Y."/>
            <person name="Xue W."/>
            <person name="Luo G."/>
        </authorList>
    </citation>
    <scope>NUCLEOTIDE SEQUENCE [LARGE SCALE GENOMIC DNA]</scope>
    <source>
        <strain evidence="7 9">AF14-23</strain>
    </source>
</reference>
<evidence type="ECO:0000256" key="3">
    <source>
        <dbReference type="ARBA" id="ARBA00022692"/>
    </source>
</evidence>
<name>A0A395X5C7_9FIRM</name>
<dbReference type="PANTHER" id="PTHR32196">
    <property type="entry name" value="ABC TRANSPORTER PERMEASE PROTEIN YPHD-RELATED-RELATED"/>
    <property type="match status" value="1"/>
</dbReference>
<feature type="transmembrane region" description="Helical" evidence="6">
    <location>
        <begin position="211"/>
        <end position="232"/>
    </location>
</feature>
<feature type="transmembrane region" description="Helical" evidence="6">
    <location>
        <begin position="91"/>
        <end position="113"/>
    </location>
</feature>
<dbReference type="Proteomes" id="UP000265828">
    <property type="component" value="Unassembled WGS sequence"/>
</dbReference>
<dbReference type="Pfam" id="PF02653">
    <property type="entry name" value="BPD_transp_2"/>
    <property type="match status" value="1"/>
</dbReference>
<feature type="transmembrane region" description="Helical" evidence="6">
    <location>
        <begin position="252"/>
        <end position="278"/>
    </location>
</feature>
<evidence type="ECO:0000256" key="2">
    <source>
        <dbReference type="ARBA" id="ARBA00022475"/>
    </source>
</evidence>
<dbReference type="GO" id="GO:0005886">
    <property type="term" value="C:plasma membrane"/>
    <property type="evidence" value="ECO:0007669"/>
    <property type="project" value="UniProtKB-SubCell"/>
</dbReference>
<comment type="subcellular location">
    <subcellularLocation>
        <location evidence="1">Cell membrane</location>
        <topology evidence="1">Multi-pass membrane protein</topology>
    </subcellularLocation>
</comment>
<evidence type="ECO:0000313" key="7">
    <source>
        <dbReference type="EMBL" id="RGV60315.1"/>
    </source>
</evidence>
<dbReference type="GO" id="GO:0022857">
    <property type="term" value="F:transmembrane transporter activity"/>
    <property type="evidence" value="ECO:0007669"/>
    <property type="project" value="InterPro"/>
</dbReference>
<gene>
    <name evidence="8" type="primary">rbsC_1</name>
    <name evidence="7" type="ORF">DWW07_17430</name>
    <name evidence="8" type="ORF">ROSSTS7063_00086</name>
</gene>
<dbReference type="PANTHER" id="PTHR32196:SF72">
    <property type="entry name" value="RIBOSE IMPORT PERMEASE PROTEIN RBSC"/>
    <property type="match status" value="1"/>
</dbReference>
<keyword evidence="3 6" id="KW-0812">Transmembrane</keyword>
<evidence type="ECO:0000256" key="6">
    <source>
        <dbReference type="SAM" id="Phobius"/>
    </source>
</evidence>
<evidence type="ECO:0000313" key="9">
    <source>
        <dbReference type="Proteomes" id="UP000265828"/>
    </source>
</evidence>